<dbReference type="AlphaFoldDB" id="A1CX37"/>
<dbReference type="RefSeq" id="XP_001267086.1">
    <property type="nucleotide sequence ID" value="XM_001267085.1"/>
</dbReference>
<evidence type="ECO:0000313" key="2">
    <source>
        <dbReference type="Proteomes" id="UP000006702"/>
    </source>
</evidence>
<sequence length="613" mass="67860">MAFLVAPQPLQVKVGPEPTPEQTFEFLGPIPEQRNDLLHLSAKGDAAIPGLHFDTVKYRRGPSHDAKEAFRSKLLSQLRQVWKNNDTETQFIKLANLLEADGCTLFGGLIDVCRFEKLIQDYEGIQQRTGSASFLHSYANLAGNPGFIKNLEYNDAFVHPLLVALIAYCMGGAVRIIDMRGKDTVPLSANAQDNMLHIDNTPFKDEYKVLVIWKKGEAKGPSGQNFAYLPGTHRGNRDIFIDGSGTPFSTERENLFGSHEAIDRLFAFQKKATGQGPTVVEIEYPEEPVTLLFAAGGLVHHRYRTPHGEPRSCVSAAFHLASDNPGALVTGLSTDDLPGTLTDFMMHHQGSGSNDTFLALLSAEAERVEAKIAEITNTSAKTQIIDTSGMRLSKEQLQAWRDVAVAAPSASSIKFRRGVYVSDALGHSAEHLAEKLLSAMMYDKHGLLQLILYEDGREETRKLARKCIGEMRKEEIAIRLATWLPVLMEHPLTVKDIPEPGLLRELTEQIGAVGNLRLQTIEAQTDDIKANRVMFESLLRLIDDLGEALQRCERPETYASTVLYLFWAVDGIAPFLDESSKENALRGAAVLLRYYVAYLLLLEAEENAVDTSA</sequence>
<gene>
    <name evidence="1" type="ORF">NFIA_106780</name>
</gene>
<dbReference type="VEuPathDB" id="FungiDB:NFIA_106780"/>
<dbReference type="EMBL" id="DS027685">
    <property type="protein sequence ID" value="EAW25189.1"/>
    <property type="molecule type" value="Genomic_DNA"/>
</dbReference>
<dbReference type="eggNOG" id="ENOG502SNX0">
    <property type="taxonomic scope" value="Eukaryota"/>
</dbReference>
<reference evidence="2" key="1">
    <citation type="journal article" date="2008" name="PLoS Genet.">
        <title>Genomic islands in the pathogenic filamentous fungus Aspergillus fumigatus.</title>
        <authorList>
            <person name="Fedorova N.D."/>
            <person name="Khaldi N."/>
            <person name="Joardar V.S."/>
            <person name="Maiti R."/>
            <person name="Amedeo P."/>
            <person name="Anderson M.J."/>
            <person name="Crabtree J."/>
            <person name="Silva J.C."/>
            <person name="Badger J.H."/>
            <person name="Albarraq A."/>
            <person name="Angiuoli S."/>
            <person name="Bussey H."/>
            <person name="Bowyer P."/>
            <person name="Cotty P.J."/>
            <person name="Dyer P.S."/>
            <person name="Egan A."/>
            <person name="Galens K."/>
            <person name="Fraser-Liggett C.M."/>
            <person name="Haas B.J."/>
            <person name="Inman J.M."/>
            <person name="Kent R."/>
            <person name="Lemieux S."/>
            <person name="Malavazi I."/>
            <person name="Orvis J."/>
            <person name="Roemer T."/>
            <person name="Ronning C.M."/>
            <person name="Sundaram J.P."/>
            <person name="Sutton G."/>
            <person name="Turner G."/>
            <person name="Venter J.C."/>
            <person name="White O.R."/>
            <person name="Whitty B.R."/>
            <person name="Youngman P."/>
            <person name="Wolfe K.H."/>
            <person name="Goldman G.H."/>
            <person name="Wortman J.R."/>
            <person name="Jiang B."/>
            <person name="Denning D.W."/>
            <person name="Nierman W.C."/>
        </authorList>
    </citation>
    <scope>NUCLEOTIDE SEQUENCE [LARGE SCALE GENOMIC DNA]</scope>
    <source>
        <strain evidence="2">ATCC 1020 / DSM 3700 / CBS 544.65 / FGSC A1164 / JCM 1740 / NRRL 181 / WB 181</strain>
    </source>
</reference>
<proteinExistence type="predicted"/>
<evidence type="ECO:0000313" key="1">
    <source>
        <dbReference type="EMBL" id="EAW25189.1"/>
    </source>
</evidence>
<keyword evidence="2" id="KW-1185">Reference proteome</keyword>
<name>A1CX37_NEOFI</name>
<dbReference type="OrthoDB" id="3932667at2759"/>
<dbReference type="HOGENOM" id="CLU_029525_2_0_1"/>
<dbReference type="OMA" id="WSTENDS"/>
<accession>A1CX37</accession>
<dbReference type="Proteomes" id="UP000006702">
    <property type="component" value="Unassembled WGS sequence"/>
</dbReference>
<dbReference type="KEGG" id="nfi:NFIA_106780"/>
<dbReference type="GeneID" id="4593896"/>
<organism evidence="1 2">
    <name type="scientific">Neosartorya fischeri (strain ATCC 1020 / DSM 3700 / CBS 544.65 / FGSC A1164 / JCM 1740 / NRRL 181 / WB 181)</name>
    <name type="common">Aspergillus fischerianus</name>
    <dbReference type="NCBI Taxonomy" id="331117"/>
    <lineage>
        <taxon>Eukaryota</taxon>
        <taxon>Fungi</taxon>
        <taxon>Dikarya</taxon>
        <taxon>Ascomycota</taxon>
        <taxon>Pezizomycotina</taxon>
        <taxon>Eurotiomycetes</taxon>
        <taxon>Eurotiomycetidae</taxon>
        <taxon>Eurotiales</taxon>
        <taxon>Aspergillaceae</taxon>
        <taxon>Aspergillus</taxon>
        <taxon>Aspergillus subgen. Fumigati</taxon>
    </lineage>
</organism>
<protein>
    <submittedName>
        <fullName evidence="1">Uncharacterized protein</fullName>
    </submittedName>
</protein>